<dbReference type="AlphaFoldDB" id="A0A7J8RQW6"/>
<keyword evidence="4" id="KW-1185">Reference proteome</keyword>
<reference evidence="3 4" key="1">
    <citation type="journal article" date="2019" name="Genome Biol. Evol.">
        <title>Insights into the evolution of the New World diploid cottons (Gossypium, subgenus Houzingenia) based on genome sequencing.</title>
        <authorList>
            <person name="Grover C.E."/>
            <person name="Arick M.A. 2nd"/>
            <person name="Thrash A."/>
            <person name="Conover J.L."/>
            <person name="Sanders W.S."/>
            <person name="Peterson D.G."/>
            <person name="Frelichowski J.E."/>
            <person name="Scheffler J.A."/>
            <person name="Scheffler B.E."/>
            <person name="Wendel J.F."/>
        </authorList>
    </citation>
    <scope>NUCLEOTIDE SEQUENCE [LARGE SCALE GENOMIC DNA]</scope>
    <source>
        <strain evidence="3">27</strain>
        <tissue evidence="3">Leaf</tissue>
    </source>
</reference>
<feature type="region of interest" description="Disordered" evidence="1">
    <location>
        <begin position="165"/>
        <end position="200"/>
    </location>
</feature>
<sequence>MHDSKSRYIDRLGVNKIGKNIRKSPLHRLNFANTATKQQQQPQPQVYNITKNDFRNAVQQLTGSPSQDLSPRPALNSPKPHCMRMQKIRPPPLTPAVPVPTPAYPLATVPPPAPYNNSFVKPGKHEQPLPTMLQPTIYGDVVWANVTQSPISTYMRYLQTALLDPSPVANQGQPQAPPPSSSLLPNPPTSAPPSLRGVNGSLAPIPTLSFPPTNGPALLPSPTGFMNLLSRCSPYPAPSSGLVFPLSPSGFSPFPNPRWRDQ</sequence>
<dbReference type="Pfam" id="PF05678">
    <property type="entry name" value="VQ"/>
    <property type="match status" value="1"/>
</dbReference>
<evidence type="ECO:0000256" key="1">
    <source>
        <dbReference type="SAM" id="MobiDB-lite"/>
    </source>
</evidence>
<evidence type="ECO:0000313" key="3">
    <source>
        <dbReference type="EMBL" id="MBA0616171.1"/>
    </source>
</evidence>
<feature type="domain" description="VQ" evidence="2">
    <location>
        <begin position="42"/>
        <end position="67"/>
    </location>
</feature>
<gene>
    <name evidence="3" type="ORF">Godav_016240</name>
</gene>
<feature type="compositionally biased region" description="Pro residues" evidence="1">
    <location>
        <begin position="175"/>
        <end position="191"/>
    </location>
</feature>
<comment type="caution">
    <text evidence="3">The sequence shown here is derived from an EMBL/GenBank/DDBJ whole genome shotgun (WGS) entry which is preliminary data.</text>
</comment>
<name>A0A7J8RQW6_GOSDV</name>
<dbReference type="Proteomes" id="UP000593561">
    <property type="component" value="Unassembled WGS sequence"/>
</dbReference>
<dbReference type="InterPro" id="IPR039612">
    <property type="entry name" value="VQ_5/9/14"/>
</dbReference>
<evidence type="ECO:0000313" key="4">
    <source>
        <dbReference type="Proteomes" id="UP000593561"/>
    </source>
</evidence>
<dbReference type="PANTHER" id="PTHR33783:SF1">
    <property type="entry name" value="PROTEIN HAIKU1"/>
    <property type="match status" value="1"/>
</dbReference>
<dbReference type="EMBL" id="JABFAC010000006">
    <property type="protein sequence ID" value="MBA0616171.1"/>
    <property type="molecule type" value="Genomic_DNA"/>
</dbReference>
<dbReference type="InterPro" id="IPR008889">
    <property type="entry name" value="VQ"/>
</dbReference>
<proteinExistence type="predicted"/>
<accession>A0A7J8RQW6</accession>
<dbReference type="PANTHER" id="PTHR33783">
    <property type="entry name" value="PROTEIN HAIKU1"/>
    <property type="match status" value="1"/>
</dbReference>
<organism evidence="3 4">
    <name type="scientific">Gossypium davidsonii</name>
    <name type="common">Davidson's cotton</name>
    <name type="synonym">Gossypium klotzschianum subsp. davidsonii</name>
    <dbReference type="NCBI Taxonomy" id="34287"/>
    <lineage>
        <taxon>Eukaryota</taxon>
        <taxon>Viridiplantae</taxon>
        <taxon>Streptophyta</taxon>
        <taxon>Embryophyta</taxon>
        <taxon>Tracheophyta</taxon>
        <taxon>Spermatophyta</taxon>
        <taxon>Magnoliopsida</taxon>
        <taxon>eudicotyledons</taxon>
        <taxon>Gunneridae</taxon>
        <taxon>Pentapetalae</taxon>
        <taxon>rosids</taxon>
        <taxon>malvids</taxon>
        <taxon>Malvales</taxon>
        <taxon>Malvaceae</taxon>
        <taxon>Malvoideae</taxon>
        <taxon>Gossypium</taxon>
    </lineage>
</organism>
<protein>
    <recommendedName>
        <fullName evidence="2">VQ domain-containing protein</fullName>
    </recommendedName>
</protein>
<evidence type="ECO:0000259" key="2">
    <source>
        <dbReference type="Pfam" id="PF05678"/>
    </source>
</evidence>